<evidence type="ECO:0000259" key="6">
    <source>
        <dbReference type="PROSITE" id="PS50850"/>
    </source>
</evidence>
<feature type="transmembrane region" description="Helical" evidence="5">
    <location>
        <begin position="141"/>
        <end position="162"/>
    </location>
</feature>
<feature type="transmembrane region" description="Helical" evidence="5">
    <location>
        <begin position="274"/>
        <end position="296"/>
    </location>
</feature>
<keyword evidence="4 5" id="KW-0472">Membrane</keyword>
<dbReference type="Gene3D" id="1.20.1250.20">
    <property type="entry name" value="MFS general substrate transporter like domains"/>
    <property type="match status" value="1"/>
</dbReference>
<organism evidence="7 8">
    <name type="scientific">Neoarthrinium moseri</name>
    <dbReference type="NCBI Taxonomy" id="1658444"/>
    <lineage>
        <taxon>Eukaryota</taxon>
        <taxon>Fungi</taxon>
        <taxon>Dikarya</taxon>
        <taxon>Ascomycota</taxon>
        <taxon>Pezizomycotina</taxon>
        <taxon>Sordariomycetes</taxon>
        <taxon>Xylariomycetidae</taxon>
        <taxon>Amphisphaeriales</taxon>
        <taxon>Apiosporaceae</taxon>
        <taxon>Neoarthrinium</taxon>
    </lineage>
</organism>
<comment type="subcellular location">
    <subcellularLocation>
        <location evidence="1">Membrane</location>
        <topology evidence="1">Multi-pass membrane protein</topology>
    </subcellularLocation>
</comment>
<keyword evidence="3 5" id="KW-1133">Transmembrane helix</keyword>
<dbReference type="SUPFAM" id="SSF103473">
    <property type="entry name" value="MFS general substrate transporter"/>
    <property type="match status" value="1"/>
</dbReference>
<reference evidence="7" key="1">
    <citation type="submission" date="2021-03" db="EMBL/GenBank/DDBJ databases">
        <title>Revisited historic fungal species revealed as producer of novel bioactive compounds through whole genome sequencing and comparative genomics.</title>
        <authorList>
            <person name="Vignolle G.A."/>
            <person name="Hochenegger N."/>
            <person name="Mach R.L."/>
            <person name="Mach-Aigner A.R."/>
            <person name="Javad Rahimi M."/>
            <person name="Salim K.A."/>
            <person name="Chan C.M."/>
            <person name="Lim L.B.L."/>
            <person name="Cai F."/>
            <person name="Druzhinina I.S."/>
            <person name="U'Ren J.M."/>
            <person name="Derntl C."/>
        </authorList>
    </citation>
    <scope>NUCLEOTIDE SEQUENCE</scope>
    <source>
        <strain evidence="7">TUCIM 5799</strain>
    </source>
</reference>
<evidence type="ECO:0000256" key="4">
    <source>
        <dbReference type="ARBA" id="ARBA00023136"/>
    </source>
</evidence>
<feature type="transmembrane region" description="Helical" evidence="5">
    <location>
        <begin position="88"/>
        <end position="105"/>
    </location>
</feature>
<evidence type="ECO:0000256" key="3">
    <source>
        <dbReference type="ARBA" id="ARBA00022989"/>
    </source>
</evidence>
<evidence type="ECO:0000313" key="8">
    <source>
        <dbReference type="Proteomes" id="UP000829685"/>
    </source>
</evidence>
<dbReference type="Pfam" id="PF07690">
    <property type="entry name" value="MFS_1"/>
    <property type="match status" value="1"/>
</dbReference>
<evidence type="ECO:0000256" key="2">
    <source>
        <dbReference type="ARBA" id="ARBA00022692"/>
    </source>
</evidence>
<feature type="transmembrane region" description="Helical" evidence="5">
    <location>
        <begin position="174"/>
        <end position="196"/>
    </location>
</feature>
<feature type="transmembrane region" description="Helical" evidence="5">
    <location>
        <begin position="202"/>
        <end position="223"/>
    </location>
</feature>
<sequence length="566" mass="60781">MVALLPKVCTLKYHILTFRLNRAKSPLTSLTGDGEAFWYSNSQQASRPRLDGEKLLLGLLFSSLDASIVSTSLVSISLDMNDFLNSPWVALSYLLAYLGFAVCFAKASDIYGRRNLLIAAWILFAGFSVGCGLAGDMHSLIVFRAFQGIGGSGLYSLAQIVLYEVGPSDKPSLLGALIGMTLAVSFVLGPVLGGTISHLASWRWIFLINAPCGIIALIGLFSAWPQTRTQQLGPSEIFRKVDLLGNLLIMLGSSLLVFSLQQAGSYNLSWRNPAIIATLSVAATSWAGFVAWEIWLGRRRHPLVYPVFPIRLIKQRAYMASLVCTFFAGFTYLSIIIILPERFQIVNGNNSLMGGLHLLPMLGACAFGSFLAGALSSKRNNTSLTLITASCLQLLGIGLLSTLSDAFTAIDAQYGYQAIIGLGVGLSFAATTILTSVRSEAEDLAVAQGAVAQSRIFGGAVGIAICMIIFNNQVQNDLGARLGPEDLSALRHNPVVSTYFPVDTQLLIRETYARAFTSDVRLLIGASSLGLVASLFAFELHPPPMRSGGESKELLVLGPGFEQSET</sequence>
<keyword evidence="2 5" id="KW-0812">Transmembrane</keyword>
<gene>
    <name evidence="7" type="ORF">JX265_008156</name>
</gene>
<evidence type="ECO:0000256" key="1">
    <source>
        <dbReference type="ARBA" id="ARBA00004141"/>
    </source>
</evidence>
<feature type="domain" description="Major facilitator superfamily (MFS) profile" evidence="6">
    <location>
        <begin position="51"/>
        <end position="545"/>
    </location>
</feature>
<dbReference type="InterPro" id="IPR020846">
    <property type="entry name" value="MFS_dom"/>
</dbReference>
<feature type="transmembrane region" description="Helical" evidence="5">
    <location>
        <begin position="243"/>
        <end position="262"/>
    </location>
</feature>
<dbReference type="EMBL" id="JAFIMR010000022">
    <property type="protein sequence ID" value="KAI1865109.1"/>
    <property type="molecule type" value="Genomic_DNA"/>
</dbReference>
<dbReference type="AlphaFoldDB" id="A0A9P9WID2"/>
<evidence type="ECO:0000256" key="5">
    <source>
        <dbReference type="SAM" id="Phobius"/>
    </source>
</evidence>
<accession>A0A9P9WID2</accession>
<feature type="transmembrane region" description="Helical" evidence="5">
    <location>
        <begin position="55"/>
        <end position="76"/>
    </location>
</feature>
<comment type="caution">
    <text evidence="7">The sequence shown here is derived from an EMBL/GenBank/DDBJ whole genome shotgun (WGS) entry which is preliminary data.</text>
</comment>
<dbReference type="PRINTS" id="PR01036">
    <property type="entry name" value="TCRTETB"/>
</dbReference>
<dbReference type="PANTHER" id="PTHR23501">
    <property type="entry name" value="MAJOR FACILITATOR SUPERFAMILY"/>
    <property type="match status" value="1"/>
</dbReference>
<dbReference type="GO" id="GO:0005886">
    <property type="term" value="C:plasma membrane"/>
    <property type="evidence" value="ECO:0007669"/>
    <property type="project" value="TreeGrafter"/>
</dbReference>
<feature type="transmembrane region" description="Helical" evidence="5">
    <location>
        <begin position="317"/>
        <end position="339"/>
    </location>
</feature>
<name>A0A9P9WID2_9PEZI</name>
<feature type="transmembrane region" description="Helical" evidence="5">
    <location>
        <begin position="351"/>
        <end position="372"/>
    </location>
</feature>
<protein>
    <recommendedName>
        <fullName evidence="6">Major facilitator superfamily (MFS) profile domain-containing protein</fullName>
    </recommendedName>
</protein>
<feature type="transmembrane region" description="Helical" evidence="5">
    <location>
        <begin position="415"/>
        <end position="435"/>
    </location>
</feature>
<evidence type="ECO:0000313" key="7">
    <source>
        <dbReference type="EMBL" id="KAI1865109.1"/>
    </source>
</evidence>
<dbReference type="Proteomes" id="UP000829685">
    <property type="component" value="Unassembled WGS sequence"/>
</dbReference>
<dbReference type="PROSITE" id="PS50850">
    <property type="entry name" value="MFS"/>
    <property type="match status" value="1"/>
</dbReference>
<dbReference type="GO" id="GO:0022857">
    <property type="term" value="F:transmembrane transporter activity"/>
    <property type="evidence" value="ECO:0007669"/>
    <property type="project" value="InterPro"/>
</dbReference>
<dbReference type="PANTHER" id="PTHR23501:SF43">
    <property type="entry name" value="MULTIDRUG TRANSPORTER, PUTATIVE (AFU_ORTHOLOGUE AFUA_6G03040)-RELATED"/>
    <property type="match status" value="1"/>
</dbReference>
<keyword evidence="8" id="KW-1185">Reference proteome</keyword>
<proteinExistence type="predicted"/>
<feature type="transmembrane region" description="Helical" evidence="5">
    <location>
        <begin position="384"/>
        <end position="403"/>
    </location>
</feature>
<dbReference type="InterPro" id="IPR036259">
    <property type="entry name" value="MFS_trans_sf"/>
</dbReference>
<feature type="transmembrane region" description="Helical" evidence="5">
    <location>
        <begin position="117"/>
        <end position="135"/>
    </location>
</feature>
<dbReference type="Gene3D" id="1.20.1720.10">
    <property type="entry name" value="Multidrug resistance protein D"/>
    <property type="match status" value="1"/>
</dbReference>
<feature type="transmembrane region" description="Helical" evidence="5">
    <location>
        <begin position="456"/>
        <end position="474"/>
    </location>
</feature>
<dbReference type="InterPro" id="IPR011701">
    <property type="entry name" value="MFS"/>
</dbReference>